<dbReference type="Proteomes" id="UP000243350">
    <property type="component" value="Unassembled WGS sequence"/>
</dbReference>
<protein>
    <submittedName>
        <fullName evidence="1">Sigma-70 family RNA polymerase sigma factor</fullName>
    </submittedName>
</protein>
<dbReference type="EMBL" id="PYZH01000027">
    <property type="protein sequence ID" value="PTF15711.1"/>
    <property type="molecule type" value="Genomic_DNA"/>
</dbReference>
<comment type="caution">
    <text evidence="1">The sequence shown here is derived from an EMBL/GenBank/DDBJ whole genome shotgun (WGS) entry which is preliminary data.</text>
</comment>
<proteinExistence type="predicted"/>
<evidence type="ECO:0000313" key="2">
    <source>
        <dbReference type="Proteomes" id="UP000243350"/>
    </source>
</evidence>
<gene>
    <name evidence="1" type="ORF">BUY48_05715</name>
</gene>
<dbReference type="AlphaFoldDB" id="A0A2T4L1L2"/>
<organism evidence="1 2">
    <name type="scientific">Staphylococcus devriesei</name>
    <dbReference type="NCBI Taxonomy" id="586733"/>
    <lineage>
        <taxon>Bacteria</taxon>
        <taxon>Bacillati</taxon>
        <taxon>Bacillota</taxon>
        <taxon>Bacilli</taxon>
        <taxon>Bacillales</taxon>
        <taxon>Staphylococcaceae</taxon>
        <taxon>Staphylococcus</taxon>
    </lineage>
</organism>
<evidence type="ECO:0000313" key="1">
    <source>
        <dbReference type="EMBL" id="PTF15711.1"/>
    </source>
</evidence>
<reference evidence="1 2" key="1">
    <citation type="journal article" date="2016" name="Front. Microbiol.">
        <title>Comprehensive Phylogenetic Analysis of Bovine Non-aureus Staphylococci Species Based on Whole-Genome Sequencing.</title>
        <authorList>
            <person name="Naushad S."/>
            <person name="Barkema H.W."/>
            <person name="Luby C."/>
            <person name="Condas L.A."/>
            <person name="Nobrega D.B."/>
            <person name="Carson D.A."/>
            <person name="De Buck J."/>
        </authorList>
    </citation>
    <scope>NUCLEOTIDE SEQUENCE [LARGE SCALE GENOMIC DNA]</scope>
    <source>
        <strain evidence="1 2">SNUC 4143</strain>
    </source>
</reference>
<dbReference type="SUPFAM" id="SSF88659">
    <property type="entry name" value="Sigma3 and sigma4 domains of RNA polymerase sigma factors"/>
    <property type="match status" value="1"/>
</dbReference>
<accession>A0A2T4L1L2</accession>
<dbReference type="InterPro" id="IPR013324">
    <property type="entry name" value="RNA_pol_sigma_r3/r4-like"/>
</dbReference>
<name>A0A2T4L1L2_9STAP</name>
<sequence length="146" mass="17920">MIHYLLKQYHIKYNYDEFYQLLLIKLWHLSVLYHPNSHITMASFLYTRLKFYLIDLFRKENINLETSPIDNQIMSTLPISTVDNYACYLNDIKLFLKPSEYMWLHYYIQGYKQYEIAQYMHVSISMIKKYKTNALMKLRDYYHEGV</sequence>